<accession>A0AA45HHZ5</accession>
<name>A0AA45HHZ5_9BACT</name>
<dbReference type="PANTHER" id="PTHR33406:SF13">
    <property type="entry name" value="MEMBRANE PROTEIN YDFJ"/>
    <property type="match status" value="1"/>
</dbReference>
<reference evidence="8 9" key="1">
    <citation type="submission" date="2018-05" db="EMBL/GenBank/DDBJ databases">
        <title>Genomic Encyclopedia of Type Strains, Phase IV (KMG-IV): sequencing the most valuable type-strain genomes for metagenomic binning, comparative biology and taxonomic classification.</title>
        <authorList>
            <person name="Goeker M."/>
        </authorList>
    </citation>
    <scope>NUCLEOTIDE SEQUENCE [LARGE SCALE GENOMIC DNA]</scope>
    <source>
        <strain evidence="8 9">DSM 24906</strain>
    </source>
</reference>
<dbReference type="Gene3D" id="1.20.1640.10">
    <property type="entry name" value="Multidrug efflux transporter AcrB transmembrane domain"/>
    <property type="match status" value="2"/>
</dbReference>
<dbReference type="RefSeq" id="WP_158274872.1">
    <property type="nucleotide sequence ID" value="NZ_JAMHJO010000004.1"/>
</dbReference>
<keyword evidence="4 6" id="KW-1133">Transmembrane helix</keyword>
<feature type="transmembrane region" description="Helical" evidence="6">
    <location>
        <begin position="776"/>
        <end position="798"/>
    </location>
</feature>
<gene>
    <name evidence="8" type="ORF">C7380_11522</name>
</gene>
<keyword evidence="2" id="KW-1003">Cell membrane</keyword>
<evidence type="ECO:0000256" key="5">
    <source>
        <dbReference type="ARBA" id="ARBA00023136"/>
    </source>
</evidence>
<evidence type="ECO:0000256" key="1">
    <source>
        <dbReference type="ARBA" id="ARBA00004651"/>
    </source>
</evidence>
<evidence type="ECO:0000256" key="4">
    <source>
        <dbReference type="ARBA" id="ARBA00022989"/>
    </source>
</evidence>
<protein>
    <recommendedName>
        <fullName evidence="7">SSD domain-containing protein</fullName>
    </recommendedName>
</protein>
<evidence type="ECO:0000313" key="8">
    <source>
        <dbReference type="EMBL" id="PWJ89296.1"/>
    </source>
</evidence>
<comment type="subcellular location">
    <subcellularLocation>
        <location evidence="1">Cell membrane</location>
        <topology evidence="1">Multi-pass membrane protein</topology>
    </subcellularLocation>
</comment>
<feature type="transmembrane region" description="Helical" evidence="6">
    <location>
        <begin position="257"/>
        <end position="275"/>
    </location>
</feature>
<evidence type="ECO:0000313" key="9">
    <source>
        <dbReference type="Proteomes" id="UP000245921"/>
    </source>
</evidence>
<feature type="transmembrane region" description="Helical" evidence="6">
    <location>
        <begin position="829"/>
        <end position="848"/>
    </location>
</feature>
<feature type="transmembrane region" description="Helical" evidence="6">
    <location>
        <begin position="729"/>
        <end position="745"/>
    </location>
</feature>
<proteinExistence type="predicted"/>
<keyword evidence="3 6" id="KW-0812">Transmembrane</keyword>
<keyword evidence="5 6" id="KW-0472">Membrane</keyword>
<keyword evidence="9" id="KW-1185">Reference proteome</keyword>
<sequence>MHLNKKKSWTYIILFTVVTLFLGSFALQVRVEDDIKKYIPQDDPQKIIYDEVSENFGLNTLILSAVEFEDASKHLNDIQDISDELKELEGVDNVISLINAPRINSNEFGEISVGNLKSSLDLKDYDSDEAKVMIMSDEMLKGKFISDDGNNVLIIIGLKDDADGLIIGDEVREIFENSNIKYHLLGTPLANGEIESIVKANLRTLVPLVTFLVALVLFFSFRTATGVILPIISVAIADIWTVGIMVLSGLTFNTTTAAVPVAVVGIGTAYAIHIISKYYEEVQKGLVGEQAVNETVKTVGTAVLLSAFTTIAGFLSLLTADLKPVWQLGIFTSIGIAISLLSATILVPSILLIISPKPRKKMSEEGESPFLKKITHGIVYHRVTTFTVIGVFIVLFSLYIPKITADTQIENFLNDKTEIVQSSKFLRNNFGGNDYIFIDFKADGDNSFRDFYFNRSLRDIITYSKSFNIISQTTDISEVVAKLTKGFTGTEYIPGSNAALEQNYMLIEGSEGIDKILKAEDNESVAQIMVNTEVFNRVESIYEELLKFEKEYILKEYSVEDFDTSNSDHLKAFENEIRRFVYARGGSYKDTLTQNIVDVKNMNVLKIIDKMNFDKFYNDFNKYITNYGEEEITKDELKAFLMGGENDFLSEYFEYYTFENEAKIKSDFAYSKIKNIDVGLNDEQIKELSQYVNDLQVPVQGGNNKLDVRITGIPILANEVNDMIFDNQTKSMILAYLFVFIIFSIQMRSIFVGLLSLIPISLTILSNFGIMGMTGISLNAATVTIASITIGAGIDYTIHYLTRFKIEYANLGDKFQAAVKTSATSGRAIIINSLAVVLGFATFIFSDIGMLRQFGILTASAMIIAPILTLTIFPMVMTLLSDKILGKFSKGSKIIKKLKDKGGN</sequence>
<dbReference type="InterPro" id="IPR001036">
    <property type="entry name" value="Acrflvin-R"/>
</dbReference>
<dbReference type="GO" id="GO:0005886">
    <property type="term" value="C:plasma membrane"/>
    <property type="evidence" value="ECO:0007669"/>
    <property type="project" value="UniProtKB-SubCell"/>
</dbReference>
<dbReference type="PRINTS" id="PR00702">
    <property type="entry name" value="ACRIFLAVINRP"/>
</dbReference>
<feature type="transmembrane region" description="Helical" evidence="6">
    <location>
        <begin position="379"/>
        <end position="400"/>
    </location>
</feature>
<evidence type="ECO:0000256" key="3">
    <source>
        <dbReference type="ARBA" id="ARBA00022692"/>
    </source>
</evidence>
<feature type="domain" description="SSD" evidence="7">
    <location>
        <begin position="752"/>
        <end position="879"/>
    </location>
</feature>
<organism evidence="8 9">
    <name type="scientific">Oceanotoga teriensis</name>
    <dbReference type="NCBI Taxonomy" id="515440"/>
    <lineage>
        <taxon>Bacteria</taxon>
        <taxon>Thermotogati</taxon>
        <taxon>Thermotogota</taxon>
        <taxon>Thermotogae</taxon>
        <taxon>Petrotogales</taxon>
        <taxon>Petrotogaceae</taxon>
        <taxon>Oceanotoga</taxon>
    </lineage>
</organism>
<dbReference type="InterPro" id="IPR004869">
    <property type="entry name" value="MMPL_dom"/>
</dbReference>
<dbReference type="GO" id="GO:0022857">
    <property type="term" value="F:transmembrane transporter activity"/>
    <property type="evidence" value="ECO:0007669"/>
    <property type="project" value="InterPro"/>
</dbReference>
<feature type="transmembrane region" description="Helical" evidence="6">
    <location>
        <begin position="854"/>
        <end position="880"/>
    </location>
</feature>
<evidence type="ECO:0000256" key="2">
    <source>
        <dbReference type="ARBA" id="ARBA00022475"/>
    </source>
</evidence>
<feature type="transmembrane region" description="Helical" evidence="6">
    <location>
        <begin position="296"/>
        <end position="318"/>
    </location>
</feature>
<dbReference type="EMBL" id="QGGI01000015">
    <property type="protein sequence ID" value="PWJ89296.1"/>
    <property type="molecule type" value="Genomic_DNA"/>
</dbReference>
<dbReference type="SUPFAM" id="SSF82866">
    <property type="entry name" value="Multidrug efflux transporter AcrB transmembrane domain"/>
    <property type="match status" value="2"/>
</dbReference>
<dbReference type="PROSITE" id="PS50156">
    <property type="entry name" value="SSD"/>
    <property type="match status" value="2"/>
</dbReference>
<feature type="transmembrane region" description="Helical" evidence="6">
    <location>
        <begin position="330"/>
        <end position="354"/>
    </location>
</feature>
<evidence type="ECO:0000256" key="6">
    <source>
        <dbReference type="SAM" id="Phobius"/>
    </source>
</evidence>
<dbReference type="Pfam" id="PF03176">
    <property type="entry name" value="MMPL"/>
    <property type="match status" value="2"/>
</dbReference>
<dbReference type="InterPro" id="IPR000731">
    <property type="entry name" value="SSD"/>
</dbReference>
<dbReference type="AlphaFoldDB" id="A0AA45HHZ5"/>
<evidence type="ECO:0000259" key="7">
    <source>
        <dbReference type="PROSITE" id="PS50156"/>
    </source>
</evidence>
<dbReference type="PANTHER" id="PTHR33406">
    <property type="entry name" value="MEMBRANE PROTEIN MJ1562-RELATED"/>
    <property type="match status" value="1"/>
</dbReference>
<dbReference type="InterPro" id="IPR050545">
    <property type="entry name" value="Mycobact_MmpL"/>
</dbReference>
<comment type="caution">
    <text evidence="8">The sequence shown here is derived from an EMBL/GenBank/DDBJ whole genome shotgun (WGS) entry which is preliminary data.</text>
</comment>
<dbReference type="Proteomes" id="UP000245921">
    <property type="component" value="Unassembled WGS sequence"/>
</dbReference>
<feature type="transmembrane region" description="Helical" evidence="6">
    <location>
        <begin position="204"/>
        <end position="221"/>
    </location>
</feature>
<feature type="transmembrane region" description="Helical" evidence="6">
    <location>
        <begin position="228"/>
        <end position="251"/>
    </location>
</feature>
<feature type="domain" description="SSD" evidence="7">
    <location>
        <begin position="231"/>
        <end position="353"/>
    </location>
</feature>